<dbReference type="SUPFAM" id="SSF49879">
    <property type="entry name" value="SMAD/FHA domain"/>
    <property type="match status" value="1"/>
</dbReference>
<dbReference type="PROSITE" id="PS50006">
    <property type="entry name" value="FHA_DOMAIN"/>
    <property type="match status" value="1"/>
</dbReference>
<dbReference type="Pfam" id="PF00498">
    <property type="entry name" value="FHA"/>
    <property type="match status" value="1"/>
</dbReference>
<dbReference type="AlphaFoldDB" id="A0A512D8W1"/>
<gene>
    <name evidence="3" type="ORF">CAE01nite_05620</name>
</gene>
<dbReference type="Gene3D" id="2.60.200.20">
    <property type="match status" value="1"/>
</dbReference>
<organism evidence="3 4">
    <name type="scientific">Cellulomonas aerilata</name>
    <dbReference type="NCBI Taxonomy" id="515326"/>
    <lineage>
        <taxon>Bacteria</taxon>
        <taxon>Bacillati</taxon>
        <taxon>Actinomycetota</taxon>
        <taxon>Actinomycetes</taxon>
        <taxon>Micrococcales</taxon>
        <taxon>Cellulomonadaceae</taxon>
        <taxon>Cellulomonas</taxon>
    </lineage>
</organism>
<dbReference type="Proteomes" id="UP000321181">
    <property type="component" value="Unassembled WGS sequence"/>
</dbReference>
<dbReference type="InterPro" id="IPR000253">
    <property type="entry name" value="FHA_dom"/>
</dbReference>
<protein>
    <recommendedName>
        <fullName evidence="2">FHA domain-containing protein</fullName>
    </recommendedName>
</protein>
<accession>A0A512D8W1</accession>
<name>A0A512D8W1_9CELL</name>
<sequence length="447" mass="45648">MIVPEYTPGDWVAVVTDGGVAVLPPGTDGATVRRLWTSMRGDGPGTALVRHLQEITRDGLTSLPPFALLSVAAGRLHAVVRGDVRVAVTVADGSRVLTAPDVATWCEQVVEDVLAVAVHAPGADAVAAAPSFPLLSGVAHVAAVRVELRRTPAGVGEDEPGVEPVVVEPVVIEPVVEPVVAAPVAAPAPHGRRPQGGLVLAPAVPALRPQVPSPAVPADLPLEAEPFDHTLLRPPHAAESVSRAVPPEVVAAVPPVASAVARGGPALPAPVDRALADASADHDGTTVLSADVVALRRRLPDWAGHSVLAARTAAAASAAPAPALAPAQAPAPVRSPARLAMSTGDHVPLNRPVLIGRAPQAARVHSTQVPRLVTVPSPLQDISRTHAEVRMDGDDVVLTDLHSTNGVLVVRSDAGPQRLQPGEATVLQPGVLVDLGEGITFTVERGA</sequence>
<keyword evidence="1" id="KW-0597">Phosphoprotein</keyword>
<comment type="caution">
    <text evidence="3">The sequence shown here is derived from an EMBL/GenBank/DDBJ whole genome shotgun (WGS) entry which is preliminary data.</text>
</comment>
<dbReference type="EMBL" id="BJYY01000001">
    <property type="protein sequence ID" value="GEO32837.1"/>
    <property type="molecule type" value="Genomic_DNA"/>
</dbReference>
<evidence type="ECO:0000313" key="3">
    <source>
        <dbReference type="EMBL" id="GEO32837.1"/>
    </source>
</evidence>
<keyword evidence="4" id="KW-1185">Reference proteome</keyword>
<dbReference type="SMART" id="SM00240">
    <property type="entry name" value="FHA"/>
    <property type="match status" value="1"/>
</dbReference>
<evidence type="ECO:0000313" key="4">
    <source>
        <dbReference type="Proteomes" id="UP000321181"/>
    </source>
</evidence>
<dbReference type="CDD" id="cd00060">
    <property type="entry name" value="FHA"/>
    <property type="match status" value="1"/>
</dbReference>
<reference evidence="3 4" key="1">
    <citation type="submission" date="2019-07" db="EMBL/GenBank/DDBJ databases">
        <title>Whole genome shotgun sequence of Cellulomonas aerilata NBRC 106308.</title>
        <authorList>
            <person name="Hosoyama A."/>
            <person name="Uohara A."/>
            <person name="Ohji S."/>
            <person name="Ichikawa N."/>
        </authorList>
    </citation>
    <scope>NUCLEOTIDE SEQUENCE [LARGE SCALE GENOMIC DNA]</scope>
    <source>
        <strain evidence="3 4">NBRC 106308</strain>
    </source>
</reference>
<evidence type="ECO:0000259" key="2">
    <source>
        <dbReference type="PROSITE" id="PS50006"/>
    </source>
</evidence>
<feature type="domain" description="FHA" evidence="2">
    <location>
        <begin position="353"/>
        <end position="409"/>
    </location>
</feature>
<dbReference type="InterPro" id="IPR008984">
    <property type="entry name" value="SMAD_FHA_dom_sf"/>
</dbReference>
<dbReference type="RefSeq" id="WP_186816388.1">
    <property type="nucleotide sequence ID" value="NZ_BAAARM010000001.1"/>
</dbReference>
<evidence type="ECO:0000256" key="1">
    <source>
        <dbReference type="ARBA" id="ARBA00022553"/>
    </source>
</evidence>
<proteinExistence type="predicted"/>